<protein>
    <submittedName>
        <fullName evidence="2">Glycosyltransferase</fullName>
    </submittedName>
</protein>
<evidence type="ECO:0000259" key="1">
    <source>
        <dbReference type="Pfam" id="PF00534"/>
    </source>
</evidence>
<sequence>MKKKKLLIFHQSLAPYRVDFWNKLNELFDLKLYFIYQNHLDQKFDQERLRNLLDFTPEYLNSGLNVGVRAFRWGFIRAIRQFNPDIVFTYEYSQTTISLFLIKKLYFKDFKLFTICDDSLHIAETCSGARKSMRNYLISKLDGIILPNKNVADWYKLQFTVIGKVLVFPIIAKGEIFRNNLTNVLPFTNRLIQQHSLTGCKCVFFVGRLAPEKGVDRLIQSFSMVCQVHKDIKLIVIGEGSEKMSLQQSASKLGIEKDVYFVGRYEGDDLLAWYNIGQIFVLASHYEPFGAVVNEALLSGAFVICSTNAGASSLISPGDNGELFSPYDTVELGKLLDDKLEDIMPVEEMKEIRSSKMLSFFDEYMDKLFINLTN</sequence>
<dbReference type="Pfam" id="PF00534">
    <property type="entry name" value="Glycos_transf_1"/>
    <property type="match status" value="1"/>
</dbReference>
<dbReference type="AlphaFoldDB" id="A0A4R5D4R5"/>
<keyword evidence="2" id="KW-0808">Transferase</keyword>
<keyword evidence="3" id="KW-1185">Reference proteome</keyword>
<dbReference type="InterPro" id="IPR001296">
    <property type="entry name" value="Glyco_trans_1"/>
</dbReference>
<feature type="domain" description="Glycosyl transferase family 1" evidence="1">
    <location>
        <begin position="199"/>
        <end position="343"/>
    </location>
</feature>
<proteinExistence type="predicted"/>
<gene>
    <name evidence="2" type="ORF">E0F88_32650</name>
</gene>
<dbReference type="PANTHER" id="PTHR12526">
    <property type="entry name" value="GLYCOSYLTRANSFERASE"/>
    <property type="match status" value="1"/>
</dbReference>
<dbReference type="OrthoDB" id="9790710at2"/>
<organism evidence="2 3">
    <name type="scientific">Dyadobacter psychrotolerans</name>
    <dbReference type="NCBI Taxonomy" id="2541721"/>
    <lineage>
        <taxon>Bacteria</taxon>
        <taxon>Pseudomonadati</taxon>
        <taxon>Bacteroidota</taxon>
        <taxon>Cytophagia</taxon>
        <taxon>Cytophagales</taxon>
        <taxon>Spirosomataceae</taxon>
        <taxon>Dyadobacter</taxon>
    </lineage>
</organism>
<dbReference type="RefSeq" id="WP_131962857.1">
    <property type="nucleotide sequence ID" value="NZ_SMFL01000026.1"/>
</dbReference>
<evidence type="ECO:0000313" key="2">
    <source>
        <dbReference type="EMBL" id="TDE08409.1"/>
    </source>
</evidence>
<name>A0A4R5D4R5_9BACT</name>
<dbReference type="Proteomes" id="UP000294850">
    <property type="component" value="Unassembled WGS sequence"/>
</dbReference>
<dbReference type="GO" id="GO:0016757">
    <property type="term" value="F:glycosyltransferase activity"/>
    <property type="evidence" value="ECO:0007669"/>
    <property type="project" value="InterPro"/>
</dbReference>
<reference evidence="2 3" key="1">
    <citation type="submission" date="2019-03" db="EMBL/GenBank/DDBJ databases">
        <title>Dyadobacter AR-3-6 sp. nov., isolated from arctic soil.</title>
        <authorList>
            <person name="Chaudhary D.K."/>
        </authorList>
    </citation>
    <scope>NUCLEOTIDE SEQUENCE [LARGE SCALE GENOMIC DNA]</scope>
    <source>
        <strain evidence="2 3">AR-3-6</strain>
    </source>
</reference>
<comment type="caution">
    <text evidence="2">The sequence shown here is derived from an EMBL/GenBank/DDBJ whole genome shotgun (WGS) entry which is preliminary data.</text>
</comment>
<evidence type="ECO:0000313" key="3">
    <source>
        <dbReference type="Proteomes" id="UP000294850"/>
    </source>
</evidence>
<accession>A0A4R5D4R5</accession>
<dbReference type="Gene3D" id="3.40.50.2000">
    <property type="entry name" value="Glycogen Phosphorylase B"/>
    <property type="match status" value="2"/>
</dbReference>
<dbReference type="EMBL" id="SMFL01000026">
    <property type="protein sequence ID" value="TDE08409.1"/>
    <property type="molecule type" value="Genomic_DNA"/>
</dbReference>
<dbReference type="SUPFAM" id="SSF53756">
    <property type="entry name" value="UDP-Glycosyltransferase/glycogen phosphorylase"/>
    <property type="match status" value="1"/>
</dbReference>